<comment type="caution">
    <text evidence="8">The sequence shown here is derived from an EMBL/GenBank/DDBJ whole genome shotgun (WGS) entry which is preliminary data.</text>
</comment>
<dbReference type="GO" id="GO:0038023">
    <property type="term" value="F:signaling receptor activity"/>
    <property type="evidence" value="ECO:0007669"/>
    <property type="project" value="TreeGrafter"/>
</dbReference>
<dbReference type="OrthoDB" id="529367at2759"/>
<feature type="transmembrane region" description="Helical" evidence="7">
    <location>
        <begin position="238"/>
        <end position="256"/>
    </location>
</feature>
<evidence type="ECO:0000313" key="8">
    <source>
        <dbReference type="EMBL" id="KAJ2683955.1"/>
    </source>
</evidence>
<comment type="subcellular location">
    <subcellularLocation>
        <location evidence="1">Membrane</location>
        <topology evidence="1">Multi-pass membrane protein</topology>
    </subcellularLocation>
</comment>
<dbReference type="EMBL" id="JANBTX010000246">
    <property type="protein sequence ID" value="KAJ2683955.1"/>
    <property type="molecule type" value="Genomic_DNA"/>
</dbReference>
<feature type="binding site" evidence="6">
    <location>
        <position position="274"/>
    </location>
    <ligand>
        <name>Zn(2+)</name>
        <dbReference type="ChEBI" id="CHEBI:29105"/>
    </ligand>
</feature>
<dbReference type="GO" id="GO:0006882">
    <property type="term" value="P:intracellular zinc ion homeostasis"/>
    <property type="evidence" value="ECO:0007669"/>
    <property type="project" value="TreeGrafter"/>
</dbReference>
<feature type="transmembrane region" description="Helical" evidence="7">
    <location>
        <begin position="173"/>
        <end position="193"/>
    </location>
</feature>
<feature type="transmembrane region" description="Helical" evidence="7">
    <location>
        <begin position="276"/>
        <end position="296"/>
    </location>
</feature>
<feature type="transmembrane region" description="Helical" evidence="7">
    <location>
        <begin position="205"/>
        <end position="226"/>
    </location>
</feature>
<organism evidence="8 9">
    <name type="scientific">Coemansia spiralis</name>
    <dbReference type="NCBI Taxonomy" id="417178"/>
    <lineage>
        <taxon>Eukaryota</taxon>
        <taxon>Fungi</taxon>
        <taxon>Fungi incertae sedis</taxon>
        <taxon>Zoopagomycota</taxon>
        <taxon>Kickxellomycotina</taxon>
        <taxon>Kickxellomycetes</taxon>
        <taxon>Kickxellales</taxon>
        <taxon>Kickxellaceae</taxon>
        <taxon>Coemansia</taxon>
    </lineage>
</organism>
<evidence type="ECO:0000256" key="2">
    <source>
        <dbReference type="ARBA" id="ARBA00007018"/>
    </source>
</evidence>
<sequence>MPVARRSTPKGNTEAEPLLGESKAKYDRRRLTWNELPGWMRDNKFIHTGYRAPTNSFRKCFASLLYLHNESGNILTHVAGALGFLVLCFTVTRGLLLEFPTIDWRDVTTLYIFLLAAVACMGISAFYHTVTCHSHKVQRTYNRCDYVGIVLLIVGSCVPIFCYMFYCHPKLKMGYLGLIFVLGAFTVFVVVAPHFGTPAYRPLRAATFVALGLSGVVPGVHSWWLFGWEYTLNAVQVPYMLLMGGTYIAGATLYGARIPERWWPGRFDYWLHSHQIFHVFVVAAAAVHYVGVARALRWTHTTGLSLCTASPAPMHPL</sequence>
<keyword evidence="6" id="KW-0862">Zinc</keyword>
<keyword evidence="4 7" id="KW-1133">Transmembrane helix</keyword>
<dbReference type="GO" id="GO:0046872">
    <property type="term" value="F:metal ion binding"/>
    <property type="evidence" value="ECO:0007669"/>
    <property type="project" value="UniProtKB-KW"/>
</dbReference>
<dbReference type="PANTHER" id="PTHR20855:SF52">
    <property type="entry name" value="ADIPONECTIN RECEPTOR PROTEIN"/>
    <property type="match status" value="1"/>
</dbReference>
<dbReference type="InterPro" id="IPR004254">
    <property type="entry name" value="AdipoR/HlyIII-related"/>
</dbReference>
<proteinExistence type="inferred from homology"/>
<evidence type="ECO:0000256" key="7">
    <source>
        <dbReference type="SAM" id="Phobius"/>
    </source>
</evidence>
<evidence type="ECO:0000256" key="1">
    <source>
        <dbReference type="ARBA" id="ARBA00004141"/>
    </source>
</evidence>
<evidence type="ECO:0000256" key="4">
    <source>
        <dbReference type="ARBA" id="ARBA00022989"/>
    </source>
</evidence>
<feature type="binding site" evidence="6">
    <location>
        <position position="278"/>
    </location>
    <ligand>
        <name>Zn(2+)</name>
        <dbReference type="ChEBI" id="CHEBI:29105"/>
    </ligand>
</feature>
<keyword evidence="6" id="KW-0479">Metal-binding</keyword>
<reference evidence="8" key="1">
    <citation type="submission" date="2022-07" db="EMBL/GenBank/DDBJ databases">
        <title>Phylogenomic reconstructions and comparative analyses of Kickxellomycotina fungi.</title>
        <authorList>
            <person name="Reynolds N.K."/>
            <person name="Stajich J.E."/>
            <person name="Barry K."/>
            <person name="Grigoriev I.V."/>
            <person name="Crous P."/>
            <person name="Smith M.E."/>
        </authorList>
    </citation>
    <scope>NUCLEOTIDE SEQUENCE</scope>
    <source>
        <strain evidence="8">CBS 109367</strain>
    </source>
</reference>
<feature type="transmembrane region" description="Helical" evidence="7">
    <location>
        <begin position="74"/>
        <end position="96"/>
    </location>
</feature>
<evidence type="ECO:0000313" key="9">
    <source>
        <dbReference type="Proteomes" id="UP001151516"/>
    </source>
</evidence>
<name>A0A9W8L2N6_9FUNG</name>
<feature type="transmembrane region" description="Helical" evidence="7">
    <location>
        <begin position="147"/>
        <end position="166"/>
    </location>
</feature>
<keyword evidence="9" id="KW-1185">Reference proteome</keyword>
<dbReference type="AlphaFoldDB" id="A0A9W8L2N6"/>
<evidence type="ECO:0000256" key="5">
    <source>
        <dbReference type="ARBA" id="ARBA00023136"/>
    </source>
</evidence>
<comment type="similarity">
    <text evidence="2">Belongs to the ADIPOR family.</text>
</comment>
<protein>
    <submittedName>
        <fullName evidence="8">Uncharacterized protein</fullName>
    </submittedName>
</protein>
<dbReference type="Proteomes" id="UP001151516">
    <property type="component" value="Unassembled WGS sequence"/>
</dbReference>
<dbReference type="Pfam" id="PF03006">
    <property type="entry name" value="HlyIII"/>
    <property type="match status" value="1"/>
</dbReference>
<accession>A0A9W8L2N6</accession>
<feature type="transmembrane region" description="Helical" evidence="7">
    <location>
        <begin position="108"/>
        <end position="127"/>
    </location>
</feature>
<feature type="binding site" evidence="6">
    <location>
        <position position="128"/>
    </location>
    <ligand>
        <name>Zn(2+)</name>
        <dbReference type="ChEBI" id="CHEBI:29105"/>
    </ligand>
</feature>
<evidence type="ECO:0000256" key="3">
    <source>
        <dbReference type="ARBA" id="ARBA00022692"/>
    </source>
</evidence>
<evidence type="ECO:0000256" key="6">
    <source>
        <dbReference type="PIRSR" id="PIRSR604254-1"/>
    </source>
</evidence>
<dbReference type="PANTHER" id="PTHR20855">
    <property type="entry name" value="ADIPOR/PROGESTIN RECEPTOR-RELATED"/>
    <property type="match status" value="1"/>
</dbReference>
<keyword evidence="5 7" id="KW-0472">Membrane</keyword>
<dbReference type="GO" id="GO:0016020">
    <property type="term" value="C:membrane"/>
    <property type="evidence" value="ECO:0007669"/>
    <property type="project" value="UniProtKB-SubCell"/>
</dbReference>
<gene>
    <name evidence="8" type="ORF">IWW39_005202</name>
</gene>
<keyword evidence="3 7" id="KW-0812">Transmembrane</keyword>